<dbReference type="RefSeq" id="WP_169626240.1">
    <property type="nucleotide sequence ID" value="NZ_JABBNT010000004.1"/>
</dbReference>
<proteinExistence type="predicted"/>
<protein>
    <submittedName>
        <fullName evidence="2">Uncharacterized protein</fullName>
    </submittedName>
</protein>
<dbReference type="EMBL" id="JABBNT010000004">
    <property type="protein sequence ID" value="NMM45865.1"/>
    <property type="molecule type" value="Genomic_DNA"/>
</dbReference>
<feature type="region of interest" description="Disordered" evidence="1">
    <location>
        <begin position="1"/>
        <end position="67"/>
    </location>
</feature>
<reference evidence="2 3" key="1">
    <citation type="submission" date="2020-04" db="EMBL/GenBank/DDBJ databases">
        <title>Rhodospirillaceae bacterium KN72 isolated from deep sea.</title>
        <authorList>
            <person name="Zhang D.-C."/>
        </authorList>
    </citation>
    <scope>NUCLEOTIDE SEQUENCE [LARGE SCALE GENOMIC DNA]</scope>
    <source>
        <strain evidence="2 3">KN72</strain>
    </source>
</reference>
<dbReference type="AlphaFoldDB" id="A0A7Y0E261"/>
<sequence>MGGLLSSPSPAAPVAVPEPVDTEAEERKRRLEDMDRRRRGRSGTIATGYRGILNESRGSAGKSLLGE</sequence>
<evidence type="ECO:0000313" key="2">
    <source>
        <dbReference type="EMBL" id="NMM45865.1"/>
    </source>
</evidence>
<gene>
    <name evidence="2" type="ORF">HH303_15315</name>
</gene>
<feature type="compositionally biased region" description="Low complexity" evidence="1">
    <location>
        <begin position="1"/>
        <end position="19"/>
    </location>
</feature>
<name>A0A7Y0E261_9PROT</name>
<evidence type="ECO:0000256" key="1">
    <source>
        <dbReference type="SAM" id="MobiDB-lite"/>
    </source>
</evidence>
<comment type="caution">
    <text evidence="2">The sequence shown here is derived from an EMBL/GenBank/DDBJ whole genome shotgun (WGS) entry which is preliminary data.</text>
</comment>
<keyword evidence="3" id="KW-1185">Reference proteome</keyword>
<evidence type="ECO:0000313" key="3">
    <source>
        <dbReference type="Proteomes" id="UP000539372"/>
    </source>
</evidence>
<feature type="compositionally biased region" description="Basic and acidic residues" evidence="1">
    <location>
        <begin position="25"/>
        <end position="36"/>
    </location>
</feature>
<accession>A0A7Y0E261</accession>
<organism evidence="2 3">
    <name type="scientific">Pacificispira spongiicola</name>
    <dbReference type="NCBI Taxonomy" id="2729598"/>
    <lineage>
        <taxon>Bacteria</taxon>
        <taxon>Pseudomonadati</taxon>
        <taxon>Pseudomonadota</taxon>
        <taxon>Alphaproteobacteria</taxon>
        <taxon>Rhodospirillales</taxon>
        <taxon>Rhodospirillaceae</taxon>
        <taxon>Pacificispira</taxon>
    </lineage>
</organism>
<dbReference type="Proteomes" id="UP000539372">
    <property type="component" value="Unassembled WGS sequence"/>
</dbReference>